<feature type="signal peptide" evidence="11">
    <location>
        <begin position="1"/>
        <end position="17"/>
    </location>
</feature>
<keyword evidence="4" id="KW-0716">Sensory transduction</keyword>
<evidence type="ECO:0000256" key="1">
    <source>
        <dbReference type="ARBA" id="ARBA00004613"/>
    </source>
</evidence>
<dbReference type="PANTHER" id="PTHR46987:SF6">
    <property type="entry name" value="R-SPONDIN-4"/>
    <property type="match status" value="1"/>
</dbReference>
<evidence type="ECO:0000313" key="14">
    <source>
        <dbReference type="Proteomes" id="UP000829720"/>
    </source>
</evidence>
<dbReference type="GO" id="GO:0016055">
    <property type="term" value="P:Wnt signaling pathway"/>
    <property type="evidence" value="ECO:0007669"/>
    <property type="project" value="UniProtKB-KW"/>
</dbReference>
<feature type="region of interest" description="Disordered" evidence="10">
    <location>
        <begin position="192"/>
        <end position="240"/>
    </location>
</feature>
<feature type="domain" description="R-spondin Fu-CRD" evidence="12">
    <location>
        <begin position="35"/>
        <end position="130"/>
    </location>
</feature>
<evidence type="ECO:0000256" key="5">
    <source>
        <dbReference type="ARBA" id="ARBA00022674"/>
    </source>
</evidence>
<name>A0A8T3DVQ6_9TELE</name>
<dbReference type="InterPro" id="IPR000884">
    <property type="entry name" value="TSP1_rpt"/>
</dbReference>
<evidence type="ECO:0000256" key="4">
    <source>
        <dbReference type="ARBA" id="ARBA00022606"/>
    </source>
</evidence>
<dbReference type="PANTHER" id="PTHR46987">
    <property type="entry name" value="NEUROHYPOPHYSIAL HORMONES, N-TERMINAL DOMAIN CONTAINING PROTEIN"/>
    <property type="match status" value="1"/>
</dbReference>
<feature type="chain" id="PRO_5035756504" description="R-spondin Fu-CRD domain-containing protein" evidence="11">
    <location>
        <begin position="18"/>
        <end position="240"/>
    </location>
</feature>
<comment type="similarity">
    <text evidence="2">Belongs to the R-spondin family.</text>
</comment>
<dbReference type="SUPFAM" id="SSF57184">
    <property type="entry name" value="Growth factor receptor domain"/>
    <property type="match status" value="1"/>
</dbReference>
<evidence type="ECO:0000256" key="8">
    <source>
        <dbReference type="ARBA" id="ARBA00023157"/>
    </source>
</evidence>
<evidence type="ECO:0000256" key="3">
    <source>
        <dbReference type="ARBA" id="ARBA00022525"/>
    </source>
</evidence>
<dbReference type="GO" id="GO:0005576">
    <property type="term" value="C:extracellular region"/>
    <property type="evidence" value="ECO:0007669"/>
    <property type="project" value="UniProtKB-SubCell"/>
</dbReference>
<dbReference type="Pfam" id="PF15913">
    <property type="entry name" value="Furin-like_2"/>
    <property type="match status" value="1"/>
</dbReference>
<dbReference type="InterPro" id="IPR043601">
    <property type="entry name" value="Rspo_Fu-CRD_dom"/>
</dbReference>
<proteinExistence type="inferred from homology"/>
<comment type="caution">
    <text evidence="13">The sequence shown here is derived from an EMBL/GenBank/DDBJ whole genome shotgun (WGS) entry which is preliminary data.</text>
</comment>
<evidence type="ECO:0000256" key="2">
    <source>
        <dbReference type="ARBA" id="ARBA00007308"/>
    </source>
</evidence>
<dbReference type="Proteomes" id="UP000829720">
    <property type="component" value="Unassembled WGS sequence"/>
</dbReference>
<dbReference type="CDD" id="cd00064">
    <property type="entry name" value="FU"/>
    <property type="match status" value="1"/>
</dbReference>
<comment type="subcellular location">
    <subcellularLocation>
        <location evidence="1">Secreted</location>
    </subcellularLocation>
</comment>
<dbReference type="Gene3D" id="2.10.220.10">
    <property type="entry name" value="Hormone Receptor, Insulin-like Growth Factor Receptor 1, Chain A, domain 2"/>
    <property type="match status" value="1"/>
</dbReference>
<keyword evidence="3" id="KW-0964">Secreted</keyword>
<keyword evidence="8" id="KW-1015">Disulfide bond</keyword>
<evidence type="ECO:0000256" key="10">
    <source>
        <dbReference type="SAM" id="MobiDB-lite"/>
    </source>
</evidence>
<keyword evidence="6" id="KW-0879">Wnt signaling pathway</keyword>
<evidence type="ECO:0000256" key="7">
    <source>
        <dbReference type="ARBA" id="ARBA00022729"/>
    </source>
</evidence>
<keyword evidence="14" id="KW-1185">Reference proteome</keyword>
<dbReference type="PROSITE" id="PS50092">
    <property type="entry name" value="TSP1"/>
    <property type="match status" value="1"/>
</dbReference>
<feature type="compositionally biased region" description="Basic and acidic residues" evidence="10">
    <location>
        <begin position="192"/>
        <end position="205"/>
    </location>
</feature>
<sequence>MHLRLFVILTLVSNAMMLSPTATKRSATKDGSEDCRSCLVCSRDNGCESCPEKLFLFLSREDMRHHGSCLHSCPAGHYGMRGQDVNLCMKCKAANCDRCFNKDFCTKCKGGFQLFKGKCMSSCPEGTVPHLTDCIEGCHPTPWGEWSSCEWNGQPCGFRWGRQSRSRLAPGGPDGVSSPCPTQHETRRCKMRKRCPEERRRDQRRTDRKRGRKRQRFLNNTTVTEPPGRNEGFNRTTKRG</sequence>
<dbReference type="OrthoDB" id="10257656at2759"/>
<accession>A0A8T3DVQ6</accession>
<keyword evidence="7 11" id="KW-0732">Signal</keyword>
<dbReference type="InterPro" id="IPR006212">
    <property type="entry name" value="Furin_repeat"/>
</dbReference>
<feature type="compositionally biased region" description="Basic residues" evidence="10">
    <location>
        <begin position="206"/>
        <end position="216"/>
    </location>
</feature>
<dbReference type="InterPro" id="IPR051514">
    <property type="entry name" value="R-spondin"/>
</dbReference>
<dbReference type="AlphaFoldDB" id="A0A8T3DVQ6"/>
<gene>
    <name evidence="13" type="ORF">AGOR_G00066670</name>
</gene>
<dbReference type="SMART" id="SM00261">
    <property type="entry name" value="FU"/>
    <property type="match status" value="2"/>
</dbReference>
<evidence type="ECO:0000313" key="13">
    <source>
        <dbReference type="EMBL" id="KAI1899914.1"/>
    </source>
</evidence>
<keyword evidence="5" id="KW-0358">Heparin-binding</keyword>
<evidence type="ECO:0000256" key="11">
    <source>
        <dbReference type="SAM" id="SignalP"/>
    </source>
</evidence>
<dbReference type="EMBL" id="JAERUA010000005">
    <property type="protein sequence ID" value="KAI1899914.1"/>
    <property type="molecule type" value="Genomic_DNA"/>
</dbReference>
<evidence type="ECO:0000256" key="6">
    <source>
        <dbReference type="ARBA" id="ARBA00022687"/>
    </source>
</evidence>
<organism evidence="13 14">
    <name type="scientific">Albula goreensis</name>
    <dbReference type="NCBI Taxonomy" id="1534307"/>
    <lineage>
        <taxon>Eukaryota</taxon>
        <taxon>Metazoa</taxon>
        <taxon>Chordata</taxon>
        <taxon>Craniata</taxon>
        <taxon>Vertebrata</taxon>
        <taxon>Euteleostomi</taxon>
        <taxon>Actinopterygii</taxon>
        <taxon>Neopterygii</taxon>
        <taxon>Teleostei</taxon>
        <taxon>Albuliformes</taxon>
        <taxon>Albulidae</taxon>
        <taxon>Albula</taxon>
    </lineage>
</organism>
<dbReference type="GO" id="GO:0008201">
    <property type="term" value="F:heparin binding"/>
    <property type="evidence" value="ECO:0007669"/>
    <property type="project" value="UniProtKB-KW"/>
</dbReference>
<protein>
    <recommendedName>
        <fullName evidence="12">R-spondin Fu-CRD domain-containing protein</fullName>
    </recommendedName>
</protein>
<evidence type="ECO:0000259" key="12">
    <source>
        <dbReference type="Pfam" id="PF15913"/>
    </source>
</evidence>
<keyword evidence="9" id="KW-0325">Glycoprotein</keyword>
<reference evidence="13" key="1">
    <citation type="submission" date="2021-01" db="EMBL/GenBank/DDBJ databases">
        <authorList>
            <person name="Zahm M."/>
            <person name="Roques C."/>
            <person name="Cabau C."/>
            <person name="Klopp C."/>
            <person name="Donnadieu C."/>
            <person name="Jouanno E."/>
            <person name="Lampietro C."/>
            <person name="Louis A."/>
            <person name="Herpin A."/>
            <person name="Echchiki A."/>
            <person name="Berthelot C."/>
            <person name="Parey E."/>
            <person name="Roest-Crollius H."/>
            <person name="Braasch I."/>
            <person name="Postlethwait J."/>
            <person name="Bobe J."/>
            <person name="Montfort J."/>
            <person name="Bouchez O."/>
            <person name="Begum T."/>
            <person name="Mejri S."/>
            <person name="Adams A."/>
            <person name="Chen W.-J."/>
            <person name="Guiguen Y."/>
        </authorList>
    </citation>
    <scope>NUCLEOTIDE SEQUENCE</scope>
    <source>
        <tissue evidence="13">Blood</tissue>
    </source>
</reference>
<evidence type="ECO:0000256" key="9">
    <source>
        <dbReference type="ARBA" id="ARBA00023180"/>
    </source>
</evidence>
<dbReference type="InterPro" id="IPR009030">
    <property type="entry name" value="Growth_fac_rcpt_cys_sf"/>
</dbReference>